<reference evidence="6 7" key="1">
    <citation type="submission" date="2021-12" db="EMBL/GenBank/DDBJ databases">
        <title>Siccirubricoccus leaddurans sp. nov., a high concentration Zn2+ tolerance bacterium.</title>
        <authorList>
            <person name="Cao Y."/>
        </authorList>
    </citation>
    <scope>NUCLEOTIDE SEQUENCE [LARGE SCALE GENOMIC DNA]</scope>
    <source>
        <strain evidence="6 7">KC 17139</strain>
    </source>
</reference>
<sequence>MSLAEFDLFGLFIPGLLIWGLLALLLTGLLHRGLDRLGFYRLVWHPPLFDAAAFVLLLGGVVALTWSFQ</sequence>
<organism evidence="6 7">
    <name type="scientific">Siccirubricoccus soli</name>
    <dbReference type="NCBI Taxonomy" id="2899147"/>
    <lineage>
        <taxon>Bacteria</taxon>
        <taxon>Pseudomonadati</taxon>
        <taxon>Pseudomonadota</taxon>
        <taxon>Alphaproteobacteria</taxon>
        <taxon>Acetobacterales</taxon>
        <taxon>Roseomonadaceae</taxon>
        <taxon>Siccirubricoccus</taxon>
    </lineage>
</organism>
<evidence type="ECO:0000256" key="1">
    <source>
        <dbReference type="ARBA" id="ARBA00022475"/>
    </source>
</evidence>
<dbReference type="Pfam" id="PF07869">
    <property type="entry name" value="DUF1656"/>
    <property type="match status" value="1"/>
</dbReference>
<evidence type="ECO:0000256" key="3">
    <source>
        <dbReference type="ARBA" id="ARBA00022989"/>
    </source>
</evidence>
<evidence type="ECO:0000313" key="6">
    <source>
        <dbReference type="EMBL" id="MCO6417174.1"/>
    </source>
</evidence>
<accession>A0ABT1D5H4</accession>
<evidence type="ECO:0000256" key="4">
    <source>
        <dbReference type="ARBA" id="ARBA00023136"/>
    </source>
</evidence>
<dbReference type="InterPro" id="IPR012451">
    <property type="entry name" value="DUF1656"/>
</dbReference>
<dbReference type="EMBL" id="JAFIRR010000083">
    <property type="protein sequence ID" value="MCO6417174.1"/>
    <property type="molecule type" value="Genomic_DNA"/>
</dbReference>
<evidence type="ECO:0000256" key="5">
    <source>
        <dbReference type="SAM" id="Phobius"/>
    </source>
</evidence>
<keyword evidence="3 5" id="KW-1133">Transmembrane helix</keyword>
<dbReference type="Proteomes" id="UP001523392">
    <property type="component" value="Unassembled WGS sequence"/>
</dbReference>
<gene>
    <name evidence="6" type="ORF">JYK14_13520</name>
</gene>
<keyword evidence="2 5" id="KW-0812">Transmembrane</keyword>
<keyword evidence="7" id="KW-1185">Reference proteome</keyword>
<name>A0ABT1D5H4_9PROT</name>
<comment type="caution">
    <text evidence="6">The sequence shown here is derived from an EMBL/GenBank/DDBJ whole genome shotgun (WGS) entry which is preliminary data.</text>
</comment>
<evidence type="ECO:0000256" key="2">
    <source>
        <dbReference type="ARBA" id="ARBA00022692"/>
    </source>
</evidence>
<keyword evidence="4 5" id="KW-0472">Membrane</keyword>
<evidence type="ECO:0000313" key="7">
    <source>
        <dbReference type="Proteomes" id="UP001523392"/>
    </source>
</evidence>
<feature type="transmembrane region" description="Helical" evidence="5">
    <location>
        <begin position="6"/>
        <end position="27"/>
    </location>
</feature>
<proteinExistence type="predicted"/>
<dbReference type="RefSeq" id="WP_252953802.1">
    <property type="nucleotide sequence ID" value="NZ_JAFIRR010000083.1"/>
</dbReference>
<feature type="transmembrane region" description="Helical" evidence="5">
    <location>
        <begin position="48"/>
        <end position="68"/>
    </location>
</feature>
<keyword evidence="1" id="KW-1003">Cell membrane</keyword>
<protein>
    <submittedName>
        <fullName evidence="6">DUF1656 domain-containing protein</fullName>
    </submittedName>
</protein>